<sequence>MSRGTPAPFLRNVRLACPPAGGGDRYPFTLPYLRGGLALELTTPVTIFAGENGSGKSTLLEAIALHCGFAMEGGNRDHWYDEPESVDVKPLTQAMRFSWSTRVTDGFLLRAESLSGFADTLDRRGPDWLERFGGQSLHARSHGEAFMAVFETVGKRPGIYLFDEPEAALSPTRQLAFLRILHAMGQSKACQVILATHSPILMAVPGARLLWFDEEGISPRDWRSTPHARVYKRFLGDPDSYLADLLDDIRPDG</sequence>
<dbReference type="PANTHER" id="PTHR42771:SF2">
    <property type="entry name" value="IRON(3+)-HYDROXAMATE IMPORT ATP-BINDING PROTEIN FHUC"/>
    <property type="match status" value="1"/>
</dbReference>
<dbReference type="CDD" id="cd00267">
    <property type="entry name" value="ABC_ATPase"/>
    <property type="match status" value="1"/>
</dbReference>
<feature type="domain" description="AAA+ ATPase" evidence="8">
    <location>
        <begin position="42"/>
        <end position="216"/>
    </location>
</feature>
<dbReference type="KEGG" id="acru:HHL28_11275"/>
<keyword evidence="5" id="KW-0408">Iron</keyword>
<dbReference type="GO" id="GO:0005886">
    <property type="term" value="C:plasma membrane"/>
    <property type="evidence" value="ECO:0007669"/>
    <property type="project" value="UniProtKB-SubCell"/>
</dbReference>
<keyword evidence="6" id="KW-0406">Ion transport</keyword>
<dbReference type="GO" id="GO:0006826">
    <property type="term" value="P:iron ion transport"/>
    <property type="evidence" value="ECO:0007669"/>
    <property type="project" value="UniProtKB-KW"/>
</dbReference>
<dbReference type="InterPro" id="IPR038729">
    <property type="entry name" value="Rad50/SbcC_AAA"/>
</dbReference>
<evidence type="ECO:0000313" key="10">
    <source>
        <dbReference type="Proteomes" id="UP000501891"/>
    </source>
</evidence>
<comment type="subcellular location">
    <subcellularLocation>
        <location evidence="1">Cell membrane</location>
        <topology evidence="1">Peripheral membrane protein</topology>
    </subcellularLocation>
</comment>
<organism evidence="9 10">
    <name type="scientific">Aerophototrophica crusticola</name>
    <dbReference type="NCBI Taxonomy" id="1709002"/>
    <lineage>
        <taxon>Bacteria</taxon>
        <taxon>Pseudomonadati</taxon>
        <taxon>Pseudomonadota</taxon>
        <taxon>Alphaproteobacteria</taxon>
        <taxon>Rhodospirillales</taxon>
        <taxon>Rhodospirillaceae</taxon>
        <taxon>Aerophototrophica</taxon>
    </lineage>
</organism>
<evidence type="ECO:0000256" key="4">
    <source>
        <dbReference type="ARBA" id="ARBA00022496"/>
    </source>
</evidence>
<dbReference type="Proteomes" id="UP000501891">
    <property type="component" value="Chromosome"/>
</dbReference>
<dbReference type="Pfam" id="PF13304">
    <property type="entry name" value="AAA_21"/>
    <property type="match status" value="1"/>
</dbReference>
<dbReference type="SMART" id="SM00382">
    <property type="entry name" value="AAA"/>
    <property type="match status" value="1"/>
</dbReference>
<dbReference type="InterPro" id="IPR027417">
    <property type="entry name" value="P-loop_NTPase"/>
</dbReference>
<dbReference type="Gene3D" id="3.40.50.300">
    <property type="entry name" value="P-loop containing nucleotide triphosphate hydrolases"/>
    <property type="match status" value="2"/>
</dbReference>
<evidence type="ECO:0000256" key="7">
    <source>
        <dbReference type="ARBA" id="ARBA00023136"/>
    </source>
</evidence>
<keyword evidence="7" id="KW-0472">Membrane</keyword>
<dbReference type="InterPro" id="IPR051535">
    <property type="entry name" value="Siderophore_ABC-ATPase"/>
</dbReference>
<gene>
    <name evidence="9" type="ORF">HHL28_11275</name>
</gene>
<evidence type="ECO:0000313" key="9">
    <source>
        <dbReference type="EMBL" id="QJE73589.1"/>
    </source>
</evidence>
<evidence type="ECO:0000256" key="1">
    <source>
        <dbReference type="ARBA" id="ARBA00004202"/>
    </source>
</evidence>
<evidence type="ECO:0000256" key="3">
    <source>
        <dbReference type="ARBA" id="ARBA00022475"/>
    </source>
</evidence>
<evidence type="ECO:0000256" key="6">
    <source>
        <dbReference type="ARBA" id="ARBA00023065"/>
    </source>
</evidence>
<keyword evidence="4" id="KW-0410">Iron transport</keyword>
<dbReference type="GO" id="GO:0006302">
    <property type="term" value="P:double-strand break repair"/>
    <property type="evidence" value="ECO:0007669"/>
    <property type="project" value="InterPro"/>
</dbReference>
<protein>
    <submittedName>
        <fullName evidence="9">AAA family ATPase</fullName>
    </submittedName>
</protein>
<evidence type="ECO:0000256" key="2">
    <source>
        <dbReference type="ARBA" id="ARBA00022448"/>
    </source>
</evidence>
<dbReference type="GO" id="GO:0016887">
    <property type="term" value="F:ATP hydrolysis activity"/>
    <property type="evidence" value="ECO:0007669"/>
    <property type="project" value="InterPro"/>
</dbReference>
<dbReference type="InterPro" id="IPR003593">
    <property type="entry name" value="AAA+_ATPase"/>
</dbReference>
<reference evidence="9" key="1">
    <citation type="submission" date="2020-04" db="EMBL/GenBank/DDBJ databases">
        <title>A desert anoxygenic phototrophic bacterium fixes CO2 using RubisCO under aerobic conditions.</title>
        <authorList>
            <person name="Tang K."/>
        </authorList>
    </citation>
    <scope>NUCLEOTIDE SEQUENCE [LARGE SCALE GENOMIC DNA]</scope>
    <source>
        <strain evidence="9">MIMtkB3</strain>
    </source>
</reference>
<dbReference type="Pfam" id="PF13476">
    <property type="entry name" value="AAA_23"/>
    <property type="match status" value="1"/>
</dbReference>
<dbReference type="SUPFAM" id="SSF52540">
    <property type="entry name" value="P-loop containing nucleoside triphosphate hydrolases"/>
    <property type="match status" value="1"/>
</dbReference>
<accession>A0A858R7P3</accession>
<evidence type="ECO:0000259" key="8">
    <source>
        <dbReference type="SMART" id="SM00382"/>
    </source>
</evidence>
<dbReference type="AlphaFoldDB" id="A0A858R7P3"/>
<evidence type="ECO:0000256" key="5">
    <source>
        <dbReference type="ARBA" id="ARBA00023004"/>
    </source>
</evidence>
<keyword evidence="10" id="KW-1185">Reference proteome</keyword>
<keyword evidence="2" id="KW-0813">Transport</keyword>
<proteinExistence type="predicted"/>
<keyword evidence="3" id="KW-1003">Cell membrane</keyword>
<dbReference type="InterPro" id="IPR003959">
    <property type="entry name" value="ATPase_AAA_core"/>
</dbReference>
<dbReference type="EMBL" id="CP051775">
    <property type="protein sequence ID" value="QJE73589.1"/>
    <property type="molecule type" value="Genomic_DNA"/>
</dbReference>
<dbReference type="GO" id="GO:0005524">
    <property type="term" value="F:ATP binding"/>
    <property type="evidence" value="ECO:0007669"/>
    <property type="project" value="InterPro"/>
</dbReference>
<name>A0A858R7P3_9PROT</name>
<dbReference type="PANTHER" id="PTHR42771">
    <property type="entry name" value="IRON(3+)-HYDROXAMATE IMPORT ATP-BINDING PROTEIN FHUC"/>
    <property type="match status" value="1"/>
</dbReference>